<dbReference type="OrthoDB" id="6990142at2"/>
<dbReference type="AlphaFoldDB" id="A0A443ZQN3"/>
<evidence type="ECO:0008006" key="4">
    <source>
        <dbReference type="Google" id="ProtNLM"/>
    </source>
</evidence>
<name>A0A443ZQN3_9PSED</name>
<evidence type="ECO:0000313" key="3">
    <source>
        <dbReference type="Proteomes" id="UP000288983"/>
    </source>
</evidence>
<evidence type="ECO:0000313" key="2">
    <source>
        <dbReference type="EMBL" id="RWU21393.1"/>
    </source>
</evidence>
<comment type="caution">
    <text evidence="2">The sequence shown here is derived from an EMBL/GenBank/DDBJ whole genome shotgun (WGS) entry which is preliminary data.</text>
</comment>
<accession>A0A443ZQN3</accession>
<reference evidence="2 3" key="1">
    <citation type="submission" date="2018-06" db="EMBL/GenBank/DDBJ databases">
        <title>Bacteria isolated from soil of Wuhan.</title>
        <authorList>
            <person name="Wei X."/>
            <person name="Chunhua H."/>
        </authorList>
    </citation>
    <scope>NUCLEOTIDE SEQUENCE [LARGE SCALE GENOMIC DNA]</scope>
    <source>
        <strain evidence="3">xwS2</strain>
    </source>
</reference>
<dbReference type="RefSeq" id="WP_128324994.1">
    <property type="nucleotide sequence ID" value="NZ_QJRG01000047.1"/>
</dbReference>
<gene>
    <name evidence="2" type="ORF">DM813_19645</name>
</gene>
<dbReference type="SUPFAM" id="SSF56935">
    <property type="entry name" value="Porins"/>
    <property type="match status" value="1"/>
</dbReference>
<dbReference type="Proteomes" id="UP000288983">
    <property type="component" value="Unassembled WGS sequence"/>
</dbReference>
<proteinExistence type="predicted"/>
<dbReference type="STRING" id="237609.PSAKL28_23570"/>
<evidence type="ECO:0000256" key="1">
    <source>
        <dbReference type="SAM" id="SignalP"/>
    </source>
</evidence>
<protein>
    <recommendedName>
        <fullName evidence="4">Outer membrane beta-barrel protein</fullName>
    </recommendedName>
</protein>
<organism evidence="2 3">
    <name type="scientific">Pseudomonas alkylphenolica</name>
    <dbReference type="NCBI Taxonomy" id="237609"/>
    <lineage>
        <taxon>Bacteria</taxon>
        <taxon>Pseudomonadati</taxon>
        <taxon>Pseudomonadota</taxon>
        <taxon>Gammaproteobacteria</taxon>
        <taxon>Pseudomonadales</taxon>
        <taxon>Pseudomonadaceae</taxon>
        <taxon>Pseudomonas</taxon>
    </lineage>
</organism>
<sequence length="371" mass="40652">MPLIRTTGVVTAILCLPYPIMAQAAVWQSSAVVPTTVEYDSNPLLLTSQEKGVTRTIIAPDFSLVGTYGRDELRMGLGVQVMRSSDTSIVDDREDPSVLLGWQRETDRGRFGLKGQYIESSTLSGAVQDTGVVATDGTQKMSMLTANWSSAITERSTLENETTYSHARYDINTLTGYDELGTVLTWNYAWSERTTLYTGVGARRYEPQDDTTASASNSYTPLVGVKYQLSERWETDVHAGVNKVSGDDGGQRGEGGVSLRYTGELADARLSAERSTVASAEGGFAEIDTVRGIWSYAATELTRVGLDAAWQDSKGQTPNTLQTYGAWASREFSPFCDLRLSLQYKERQQDDLPDAEGTIVGLTLTYRFPDL</sequence>
<keyword evidence="1" id="KW-0732">Signal</keyword>
<dbReference type="EMBL" id="QJRG01000047">
    <property type="protein sequence ID" value="RWU21393.1"/>
    <property type="molecule type" value="Genomic_DNA"/>
</dbReference>
<feature type="signal peptide" evidence="1">
    <location>
        <begin position="1"/>
        <end position="24"/>
    </location>
</feature>
<feature type="chain" id="PRO_5019071024" description="Outer membrane beta-barrel protein" evidence="1">
    <location>
        <begin position="25"/>
        <end position="371"/>
    </location>
</feature>